<dbReference type="Gene3D" id="1.10.8.100">
    <property type="entry name" value="Ribosomal RNA adenine dimethylase-like, domain 2"/>
    <property type="match status" value="1"/>
</dbReference>
<evidence type="ECO:0000256" key="1">
    <source>
        <dbReference type="ARBA" id="ARBA00022490"/>
    </source>
</evidence>
<keyword evidence="6 7" id="KW-0694">RNA-binding</keyword>
<evidence type="ECO:0000313" key="11">
    <source>
        <dbReference type="Proteomes" id="UP000634134"/>
    </source>
</evidence>
<dbReference type="PROSITE" id="PS51689">
    <property type="entry name" value="SAM_RNA_A_N6_MT"/>
    <property type="match status" value="1"/>
</dbReference>
<dbReference type="GO" id="GO:0052908">
    <property type="term" value="F:16S rRNA (adenine(1518)-N(6)/adenine(1519)-N(6))-dimethyltransferase activity"/>
    <property type="evidence" value="ECO:0007669"/>
    <property type="project" value="UniProtKB-EC"/>
</dbReference>
<dbReference type="NCBIfam" id="TIGR00755">
    <property type="entry name" value="ksgA"/>
    <property type="match status" value="1"/>
</dbReference>
<gene>
    <name evidence="7 10" type="primary">rsmA</name>
    <name evidence="7" type="synonym">ksgA</name>
    <name evidence="10" type="ORF">IEE83_20940</name>
</gene>
<keyword evidence="4 7" id="KW-0808">Transferase</keyword>
<keyword evidence="1 7" id="KW-0963">Cytoplasm</keyword>
<keyword evidence="2 7" id="KW-0698">rRNA processing</keyword>
<feature type="binding site" evidence="7 8">
    <location>
        <position position="113"/>
    </location>
    <ligand>
        <name>S-adenosyl-L-methionine</name>
        <dbReference type="ChEBI" id="CHEBI:59789"/>
    </ligand>
</feature>
<evidence type="ECO:0000256" key="5">
    <source>
        <dbReference type="ARBA" id="ARBA00022691"/>
    </source>
</evidence>
<dbReference type="HAMAP" id="MF_00607">
    <property type="entry name" value="16SrRNA_methyltr_A"/>
    <property type="match status" value="1"/>
</dbReference>
<evidence type="ECO:0000256" key="6">
    <source>
        <dbReference type="ARBA" id="ARBA00022884"/>
    </source>
</evidence>
<evidence type="ECO:0000256" key="2">
    <source>
        <dbReference type="ARBA" id="ARBA00022552"/>
    </source>
</evidence>
<feature type="binding site" evidence="7 8">
    <location>
        <position position="22"/>
    </location>
    <ligand>
        <name>S-adenosyl-L-methionine</name>
        <dbReference type="ChEBI" id="CHEBI:59789"/>
    </ligand>
</feature>
<feature type="binding site" evidence="7 8">
    <location>
        <position position="94"/>
    </location>
    <ligand>
        <name>S-adenosyl-L-methionine</name>
        <dbReference type="ChEBI" id="CHEBI:59789"/>
    </ligand>
</feature>
<reference evidence="11" key="1">
    <citation type="submission" date="2023-07" db="EMBL/GenBank/DDBJ databases">
        <title>Dyadobacter sp. nov 'subterranea' isolated from contaminted grondwater.</title>
        <authorList>
            <person name="Szabo I."/>
            <person name="Al-Omari J."/>
            <person name="Szerdahelyi S.G."/>
            <person name="Rado J."/>
        </authorList>
    </citation>
    <scope>NUCLEOTIDE SEQUENCE [LARGE SCALE GENOMIC DNA]</scope>
    <source>
        <strain evidence="11">UP-52</strain>
    </source>
</reference>
<feature type="binding site" evidence="7 8">
    <location>
        <position position="48"/>
    </location>
    <ligand>
        <name>S-adenosyl-L-methionine</name>
        <dbReference type="ChEBI" id="CHEBI:59789"/>
    </ligand>
</feature>
<dbReference type="InterPro" id="IPR029063">
    <property type="entry name" value="SAM-dependent_MTases_sf"/>
</dbReference>
<dbReference type="InterPro" id="IPR001737">
    <property type="entry name" value="KsgA/Erm"/>
</dbReference>
<evidence type="ECO:0000256" key="7">
    <source>
        <dbReference type="HAMAP-Rule" id="MF_00607"/>
    </source>
</evidence>
<accession>A0ABR9WFS9</accession>
<evidence type="ECO:0000256" key="3">
    <source>
        <dbReference type="ARBA" id="ARBA00022603"/>
    </source>
</evidence>
<dbReference type="EMBL" id="JACYGY010000001">
    <property type="protein sequence ID" value="MBE9464360.1"/>
    <property type="molecule type" value="Genomic_DNA"/>
</dbReference>
<evidence type="ECO:0000313" key="10">
    <source>
        <dbReference type="EMBL" id="MBE9464360.1"/>
    </source>
</evidence>
<comment type="caution">
    <text evidence="10">The sequence shown here is derived from an EMBL/GenBank/DDBJ whole genome shotgun (WGS) entry which is preliminary data.</text>
</comment>
<proteinExistence type="inferred from homology"/>
<dbReference type="InterPro" id="IPR020598">
    <property type="entry name" value="rRNA_Ade_methylase_Trfase_N"/>
</dbReference>
<dbReference type="Pfam" id="PF00398">
    <property type="entry name" value="RrnaAD"/>
    <property type="match status" value="1"/>
</dbReference>
<dbReference type="EC" id="2.1.1.182" evidence="7"/>
<dbReference type="CDD" id="cd02440">
    <property type="entry name" value="AdoMet_MTases"/>
    <property type="match status" value="1"/>
</dbReference>
<dbReference type="RefSeq" id="WP_194123493.1">
    <property type="nucleotide sequence ID" value="NZ_JACYGY010000001.1"/>
</dbReference>
<organism evidence="10 11">
    <name type="scientific">Dyadobacter subterraneus</name>
    <dbReference type="NCBI Taxonomy" id="2773304"/>
    <lineage>
        <taxon>Bacteria</taxon>
        <taxon>Pseudomonadati</taxon>
        <taxon>Bacteroidota</taxon>
        <taxon>Cytophagia</taxon>
        <taxon>Cytophagales</taxon>
        <taxon>Spirosomataceae</taxon>
        <taxon>Dyadobacter</taxon>
    </lineage>
</organism>
<comment type="function">
    <text evidence="7">Specifically dimethylates two adjacent adenosines (A1518 and A1519) in the loop of a conserved hairpin near the 3'-end of 16S rRNA in the 30S particle. May play a critical role in biogenesis of 30S subunits.</text>
</comment>
<protein>
    <recommendedName>
        <fullName evidence="7">Ribosomal RNA small subunit methyltransferase A</fullName>
        <ecNumber evidence="7">2.1.1.182</ecNumber>
    </recommendedName>
    <alternativeName>
        <fullName evidence="7">16S rRNA (adenine(1518)-N(6)/adenine(1519)-N(6))-dimethyltransferase</fullName>
    </alternativeName>
    <alternativeName>
        <fullName evidence="7">16S rRNA dimethyladenosine transferase</fullName>
    </alternativeName>
    <alternativeName>
        <fullName evidence="7">16S rRNA dimethylase</fullName>
    </alternativeName>
    <alternativeName>
        <fullName evidence="7">S-adenosylmethionine-6-N', N'-adenosyl(rRNA) dimethyltransferase</fullName>
    </alternativeName>
</protein>
<comment type="similarity">
    <text evidence="7">Belongs to the class I-like SAM-binding methyltransferase superfamily. rRNA adenine N(6)-methyltransferase family. RsmA subfamily.</text>
</comment>
<evidence type="ECO:0000259" key="9">
    <source>
        <dbReference type="SMART" id="SM00650"/>
    </source>
</evidence>
<feature type="domain" description="Ribosomal RNA adenine methylase transferase N-terminal" evidence="9">
    <location>
        <begin position="27"/>
        <end position="198"/>
    </location>
</feature>
<dbReference type="Proteomes" id="UP000634134">
    <property type="component" value="Unassembled WGS sequence"/>
</dbReference>
<evidence type="ECO:0000256" key="4">
    <source>
        <dbReference type="ARBA" id="ARBA00022679"/>
    </source>
</evidence>
<comment type="catalytic activity">
    <reaction evidence="7">
        <text>adenosine(1518)/adenosine(1519) in 16S rRNA + 4 S-adenosyl-L-methionine = N(6)-dimethyladenosine(1518)/N(6)-dimethyladenosine(1519) in 16S rRNA + 4 S-adenosyl-L-homocysteine + 4 H(+)</text>
        <dbReference type="Rhea" id="RHEA:19609"/>
        <dbReference type="Rhea" id="RHEA-COMP:10232"/>
        <dbReference type="Rhea" id="RHEA-COMP:10233"/>
        <dbReference type="ChEBI" id="CHEBI:15378"/>
        <dbReference type="ChEBI" id="CHEBI:57856"/>
        <dbReference type="ChEBI" id="CHEBI:59789"/>
        <dbReference type="ChEBI" id="CHEBI:74411"/>
        <dbReference type="ChEBI" id="CHEBI:74493"/>
        <dbReference type="EC" id="2.1.1.182"/>
    </reaction>
</comment>
<dbReference type="InterPro" id="IPR023165">
    <property type="entry name" value="rRNA_Ade_diMease-like_C"/>
</dbReference>
<dbReference type="Gene3D" id="3.40.50.150">
    <property type="entry name" value="Vaccinia Virus protein VP39"/>
    <property type="match status" value="1"/>
</dbReference>
<dbReference type="SMART" id="SM00650">
    <property type="entry name" value="rADc"/>
    <property type="match status" value="1"/>
</dbReference>
<feature type="binding site" evidence="7 8">
    <location>
        <position position="20"/>
    </location>
    <ligand>
        <name>S-adenosyl-L-methionine</name>
        <dbReference type="ChEBI" id="CHEBI:59789"/>
    </ligand>
</feature>
<keyword evidence="11" id="KW-1185">Reference proteome</keyword>
<dbReference type="SUPFAM" id="SSF53335">
    <property type="entry name" value="S-adenosyl-L-methionine-dependent methyltransferases"/>
    <property type="match status" value="1"/>
</dbReference>
<feature type="binding site" evidence="7 8">
    <location>
        <position position="70"/>
    </location>
    <ligand>
        <name>S-adenosyl-L-methionine</name>
        <dbReference type="ChEBI" id="CHEBI:59789"/>
    </ligand>
</feature>
<name>A0ABR9WFS9_9BACT</name>
<dbReference type="PANTHER" id="PTHR11727:SF7">
    <property type="entry name" value="DIMETHYLADENOSINE TRANSFERASE-RELATED"/>
    <property type="match status" value="1"/>
</dbReference>
<keyword evidence="3 7" id="KW-0489">Methyltransferase</keyword>
<dbReference type="PANTHER" id="PTHR11727">
    <property type="entry name" value="DIMETHYLADENOSINE TRANSFERASE"/>
    <property type="match status" value="1"/>
</dbReference>
<evidence type="ECO:0000256" key="8">
    <source>
        <dbReference type="PROSITE-ProRule" id="PRU01026"/>
    </source>
</evidence>
<sequence length="277" mass="31247">MNYKNQNDSKVRAKKHLGQHFLKDMNIANKIVDGLSGHGGYSKVLEIGPGMGVLTQFLLQKSAYSTYVIEIDTESVAYLKKHYEELTPRIIEGDFLKYDTSEVFPEPFAIIGNFPYNISSQIFFKVLQNPDQVTEVVCMLQKEVAQRIASPPGNKDYGILSVLLQAFYDITYLVSVPPGAFDPPPKVQSGVIRLARNATKSLACDQKLFFRVVKTAFNQRRKTLRNALKPIGEMPEHLLLTKRAEQLSVADFVELTILAETVIKENQQKNNLSEESF</sequence>
<keyword evidence="5 7" id="KW-0949">S-adenosyl-L-methionine</keyword>
<dbReference type="InterPro" id="IPR011530">
    <property type="entry name" value="rRNA_adenine_dimethylase"/>
</dbReference>
<comment type="subcellular location">
    <subcellularLocation>
        <location evidence="7">Cytoplasm</location>
    </subcellularLocation>
</comment>